<protein>
    <recommendedName>
        <fullName evidence="3">DUF4815 domain-containing protein</fullName>
    </recommendedName>
</protein>
<accession>A0ABX8N9H0</accession>
<proteinExistence type="predicted"/>
<name>A0ABX8N9H0_9PSED</name>
<evidence type="ECO:0000313" key="1">
    <source>
        <dbReference type="EMBL" id="QXH52985.1"/>
    </source>
</evidence>
<reference evidence="1" key="1">
    <citation type="journal article" date="2021" name="Microorganisms">
        <title>The Ever-Expanding Pseudomonas Genus: Description of 43 New Species and Partition of the Pseudomonas putida Group.</title>
        <authorList>
            <person name="Girard L."/>
            <person name="Lood C."/>
            <person name="Hofte M."/>
            <person name="Vandamme P."/>
            <person name="Rokni-Zadeh H."/>
            <person name="van Noort V."/>
            <person name="Lavigne R."/>
            <person name="De Mot R."/>
        </authorList>
    </citation>
    <scope>NUCLEOTIDE SEQUENCE</scope>
    <source>
        <strain evidence="1">COW40</strain>
    </source>
</reference>
<dbReference type="Proteomes" id="UP001046350">
    <property type="component" value="Chromosome"/>
</dbReference>
<organism evidence="1 2">
    <name type="scientific">Pseudomonas fakonensis</name>
    <dbReference type="NCBI Taxonomy" id="2842355"/>
    <lineage>
        <taxon>Bacteria</taxon>
        <taxon>Pseudomonadati</taxon>
        <taxon>Pseudomonadota</taxon>
        <taxon>Gammaproteobacteria</taxon>
        <taxon>Pseudomonadales</taxon>
        <taxon>Pseudomonadaceae</taxon>
        <taxon>Pseudomonas</taxon>
    </lineage>
</organism>
<gene>
    <name evidence="1" type="ORF">KSS94_07625</name>
</gene>
<evidence type="ECO:0000313" key="2">
    <source>
        <dbReference type="Proteomes" id="UP001046350"/>
    </source>
</evidence>
<keyword evidence="2" id="KW-1185">Reference proteome</keyword>
<dbReference type="EMBL" id="CP077076">
    <property type="protein sequence ID" value="QXH52985.1"/>
    <property type="molecule type" value="Genomic_DNA"/>
</dbReference>
<evidence type="ECO:0008006" key="3">
    <source>
        <dbReference type="Google" id="ProtNLM"/>
    </source>
</evidence>
<dbReference type="RefSeq" id="WP_217842406.1">
    <property type="nucleotide sequence ID" value="NZ_CP077076.1"/>
</dbReference>
<sequence length="949" mass="105058">MNLNSKTGLSNEQLLHGWGAALAIGRKALNASLQDGFLEALGSLTYLEPFAGTFSVNEGASQLMQIEGLVIGAPQVSFENAVATDRLVTVRMPLLAGDYRYLLQLPGEPQRLHRTLGLREAMGYTLQARCRLAVHTDPESRQRHVLLDLGQATDFTCNLGDTSYERTQLGRRLQQWLAEQPEERRLLRLCTFDLRDYRPLSAKAVALITQPAPRAGEPGREGDGAVVLFMQLGVDWEPGTLPAADYPYLLPEDDKAEVALLVQKDLEALSLGTPAQVLRSLTLGNQSEIRLGDTAEQLSFGVLQPGPLTRELKPAIVNLGAGERQQFALAGGSGRIEWSARNLFRPQATGSMAAGLYQARPEQQFVKATQVVLVSGHFEGDAERLSASALVVEHEQPLDIAPRTANWSLGNPPIEFVVAGASAITWSLEGEQLGQLQVNGNRATFTPDQPAGQAAPIQRQRVRARYHDNGGEYSVEACVIIVNRASAVSIVPAFVARENVMAPVQFGLPENWRKQLADAGVSVPDHLQQDDFVWQLYGEGDITPQGLYTPAATPQSTASVVRLVIYDVVAGYAIIEHGRANHAHTAQLASWNRLSHFYVTALSAPQCFANGLQQIEVEVDIQTDQEGSEKPPISDDELLTLKFYSASGTELKVVDVGLEPPPAGEPGTWFMNRNRNELLRMQQGPAGIPGPRRALPGQRLWRYYLQSTTTETIVVHAIFKQAGLGGRYFNSEVVSTDKGRVRLQGQPLPTYDASRDYPWDEQEKRVVQEGAVVGGDRFNYMTLTVDYWKLTHVATPRERMPFVAIDIEALDNKSTMRWTSDEYEDLMCSYSGFMYGKRGPEGEIGMIYDGALERMAGKRGLKLQEVDQGRLPAENELLLSLNRVSDFRQRFEQPLDLDDLSDEEEAQRTYLRQVFRFRLLDAEGNRHDLQVSYSGSGRDGRNTFFLGKQ</sequence>